<evidence type="ECO:0000313" key="2">
    <source>
        <dbReference type="WBParaSite" id="ES5_v2.g17409.t1"/>
    </source>
</evidence>
<dbReference type="Proteomes" id="UP000887579">
    <property type="component" value="Unplaced"/>
</dbReference>
<evidence type="ECO:0000313" key="1">
    <source>
        <dbReference type="Proteomes" id="UP000887579"/>
    </source>
</evidence>
<protein>
    <submittedName>
        <fullName evidence="2">Uncharacterized protein</fullName>
    </submittedName>
</protein>
<reference evidence="2" key="1">
    <citation type="submission" date="2022-11" db="UniProtKB">
        <authorList>
            <consortium name="WormBaseParasite"/>
        </authorList>
    </citation>
    <scope>IDENTIFICATION</scope>
</reference>
<proteinExistence type="predicted"/>
<name>A0AC34FJ41_9BILA</name>
<organism evidence="1 2">
    <name type="scientific">Panagrolaimus sp. ES5</name>
    <dbReference type="NCBI Taxonomy" id="591445"/>
    <lineage>
        <taxon>Eukaryota</taxon>
        <taxon>Metazoa</taxon>
        <taxon>Ecdysozoa</taxon>
        <taxon>Nematoda</taxon>
        <taxon>Chromadorea</taxon>
        <taxon>Rhabditida</taxon>
        <taxon>Tylenchina</taxon>
        <taxon>Panagrolaimomorpha</taxon>
        <taxon>Panagrolaimoidea</taxon>
        <taxon>Panagrolaimidae</taxon>
        <taxon>Panagrolaimus</taxon>
    </lineage>
</organism>
<sequence>MFTNKQKKLDEALDIAEYLNRKAIKQIRRNNIRIEKNAFLKVLAIQEPRKEKTIRRNPSKGSNTFVCSLKSDTQPLDDSLDWTGKRVRGTQRKPAFQQDNDDLTKYEDELLNISIFKPKKRQQHGCSVDDEESKRTRYSHSQASGISSYTKPPSIPVTKTATAIIAPPAITNSKLLRGDTTALDEARFQRAEKELKNRVEAEQKHQQEQQQVKTPAGGGGGANVQLGKNNPHGI</sequence>
<accession>A0AC34FJ41</accession>
<dbReference type="WBParaSite" id="ES5_v2.g17409.t1">
    <property type="protein sequence ID" value="ES5_v2.g17409.t1"/>
    <property type="gene ID" value="ES5_v2.g17409"/>
</dbReference>